<feature type="coiled-coil region" evidence="1">
    <location>
        <begin position="174"/>
        <end position="201"/>
    </location>
</feature>
<dbReference type="GO" id="GO:0005634">
    <property type="term" value="C:nucleus"/>
    <property type="evidence" value="ECO:0007669"/>
    <property type="project" value="UniProtKB-ARBA"/>
</dbReference>
<evidence type="ECO:0000259" key="3">
    <source>
        <dbReference type="Pfam" id="PF14048"/>
    </source>
</evidence>
<dbReference type="InterPro" id="IPR032343">
    <property type="entry name" value="MBD2/MBD3_p55-bd"/>
</dbReference>
<accession>A0A5F9CD01</accession>
<evidence type="ECO:0000259" key="4">
    <source>
        <dbReference type="Pfam" id="PF16564"/>
    </source>
</evidence>
<dbReference type="Proteomes" id="UP000001811">
    <property type="component" value="Unplaced"/>
</dbReference>
<evidence type="ECO:0000256" key="2">
    <source>
        <dbReference type="SAM" id="MobiDB-lite"/>
    </source>
</evidence>
<reference evidence="5 6" key="1">
    <citation type="journal article" date="2011" name="Nature">
        <title>A high-resolution map of human evolutionary constraint using 29 mammals.</title>
        <authorList>
            <person name="Lindblad-Toh K."/>
            <person name="Garber M."/>
            <person name="Zuk O."/>
            <person name="Lin M.F."/>
            <person name="Parker B.J."/>
            <person name="Washietl S."/>
            <person name="Kheradpour P."/>
            <person name="Ernst J."/>
            <person name="Jordan G."/>
            <person name="Mauceli E."/>
            <person name="Ward L.D."/>
            <person name="Lowe C.B."/>
            <person name="Holloway A.K."/>
            <person name="Clamp M."/>
            <person name="Gnerre S."/>
            <person name="Alfoldi J."/>
            <person name="Beal K."/>
            <person name="Chang J."/>
            <person name="Clawson H."/>
            <person name="Cuff J."/>
            <person name="Di Palma F."/>
            <person name="Fitzgerald S."/>
            <person name="Flicek P."/>
            <person name="Guttman M."/>
            <person name="Hubisz M.J."/>
            <person name="Jaffe D.B."/>
            <person name="Jungreis I."/>
            <person name="Kent W.J."/>
            <person name="Kostka D."/>
            <person name="Lara M."/>
            <person name="Martins A.L."/>
            <person name="Massingham T."/>
            <person name="Moltke I."/>
            <person name="Raney B.J."/>
            <person name="Rasmussen M.D."/>
            <person name="Robinson J."/>
            <person name="Stark A."/>
            <person name="Vilella A.J."/>
            <person name="Wen J."/>
            <person name="Xie X."/>
            <person name="Zody M.C."/>
            <person name="Baldwin J."/>
            <person name="Bloom T."/>
            <person name="Chin C.W."/>
            <person name="Heiman D."/>
            <person name="Nicol R."/>
            <person name="Nusbaum C."/>
            <person name="Young S."/>
            <person name="Wilkinson J."/>
            <person name="Worley K.C."/>
            <person name="Kovar C.L."/>
            <person name="Muzny D.M."/>
            <person name="Gibbs R.A."/>
            <person name="Cree A."/>
            <person name="Dihn H.H."/>
            <person name="Fowler G."/>
            <person name="Jhangiani S."/>
            <person name="Joshi V."/>
            <person name="Lee S."/>
            <person name="Lewis L.R."/>
            <person name="Nazareth L.V."/>
            <person name="Okwuonu G."/>
            <person name="Santibanez J."/>
            <person name="Warren W.C."/>
            <person name="Mardis E.R."/>
            <person name="Weinstock G.M."/>
            <person name="Wilson R.K."/>
            <person name="Delehaunty K."/>
            <person name="Dooling D."/>
            <person name="Fronik C."/>
            <person name="Fulton L."/>
            <person name="Fulton B."/>
            <person name="Graves T."/>
            <person name="Minx P."/>
            <person name="Sodergren E."/>
            <person name="Birney E."/>
            <person name="Margulies E.H."/>
            <person name="Herrero J."/>
            <person name="Green E.D."/>
            <person name="Haussler D."/>
            <person name="Siepel A."/>
            <person name="Goldman N."/>
            <person name="Pollard K.S."/>
            <person name="Pedersen J.S."/>
            <person name="Lander E.S."/>
            <person name="Kellis M."/>
        </authorList>
    </citation>
    <scope>NUCLEOTIDE SEQUENCE [LARGE SCALE GENOMIC DNA]</scope>
    <source>
        <strain evidence="6">Thorbecke</strain>
    </source>
</reference>
<reference evidence="5" key="2">
    <citation type="submission" date="2025-08" db="UniProtKB">
        <authorList>
            <consortium name="Ensembl"/>
        </authorList>
    </citation>
    <scope>IDENTIFICATION</scope>
    <source>
        <strain evidence="5">Thorbecke</strain>
    </source>
</reference>
<name>A0A5F9CD01_RABIT</name>
<evidence type="ECO:0000313" key="6">
    <source>
        <dbReference type="Proteomes" id="UP000001811"/>
    </source>
</evidence>
<feature type="domain" description="Methyl-CpG-binding" evidence="4">
    <location>
        <begin position="28"/>
        <end position="98"/>
    </location>
</feature>
<keyword evidence="1" id="KW-0175">Coiled coil</keyword>
<evidence type="ECO:0008006" key="7">
    <source>
        <dbReference type="Google" id="ProtNLM"/>
    </source>
</evidence>
<feature type="domain" description="Methyl-CpG binding protein 2/3 C-terminal" evidence="3">
    <location>
        <begin position="102"/>
        <end position="192"/>
    </location>
</feature>
<dbReference type="GeneTree" id="ENSGT00950000183005"/>
<dbReference type="Pfam" id="PF14048">
    <property type="entry name" value="MBD_C"/>
    <property type="match status" value="1"/>
</dbReference>
<evidence type="ECO:0000256" key="1">
    <source>
        <dbReference type="SAM" id="Coils"/>
    </source>
</evidence>
<proteinExistence type="predicted"/>
<feature type="region of interest" description="Disordered" evidence="2">
    <location>
        <begin position="122"/>
        <end position="144"/>
    </location>
</feature>
<dbReference type="Pfam" id="PF16564">
    <property type="entry name" value="MBDa"/>
    <property type="match status" value="1"/>
</dbReference>
<protein>
    <recommendedName>
        <fullName evidence="7">Methyl-CpG binding domain protein 3 like 1</fullName>
    </recommendedName>
</protein>
<sequence length="208" mass="23037">MGEPASFSSPSQPSLGRLRRMIIPETLQRKQVPRVLKAKPRPREGSAQPVRLTSCIFKSLITRFTAHPGNVVQHLLTEGYLEKPQQVCALRRLQGLCASSNEGEPLPTLEFANSWKMTAPAIPSRSPGPVGAGGLQSRPKPTHEPASKVVVVIPPADLGVSWPFSSWQVTPEDIKRQTRKVKELRRRLAEALQADKIIREKEKVGRGY</sequence>
<evidence type="ECO:0000313" key="5">
    <source>
        <dbReference type="Ensembl" id="ENSOCUP00000031459.1"/>
    </source>
</evidence>
<keyword evidence="6" id="KW-1185">Reference proteome</keyword>
<dbReference type="FunCoup" id="A0A5F9CD01">
    <property type="interactions" value="100"/>
</dbReference>
<reference evidence="5" key="3">
    <citation type="submission" date="2025-09" db="UniProtKB">
        <authorList>
            <consortium name="Ensembl"/>
        </authorList>
    </citation>
    <scope>IDENTIFICATION</scope>
    <source>
        <strain evidence="5">Thorbecke</strain>
    </source>
</reference>
<dbReference type="InParanoid" id="A0A5F9CD01"/>
<organism evidence="5 6">
    <name type="scientific">Oryctolagus cuniculus</name>
    <name type="common">Rabbit</name>
    <dbReference type="NCBI Taxonomy" id="9986"/>
    <lineage>
        <taxon>Eukaryota</taxon>
        <taxon>Metazoa</taxon>
        <taxon>Chordata</taxon>
        <taxon>Craniata</taxon>
        <taxon>Vertebrata</taxon>
        <taxon>Euteleostomi</taxon>
        <taxon>Mammalia</taxon>
        <taxon>Eutheria</taxon>
        <taxon>Euarchontoglires</taxon>
        <taxon>Glires</taxon>
        <taxon>Lagomorpha</taxon>
        <taxon>Leporidae</taxon>
        <taxon>Oryctolagus</taxon>
    </lineage>
</organism>
<dbReference type="AlphaFoldDB" id="A0A5F9CD01"/>
<dbReference type="STRING" id="9986.ENSOCUP00000031459"/>
<dbReference type="InterPro" id="IPR025884">
    <property type="entry name" value="MeCpG-bd_2/3_C_dom"/>
</dbReference>
<dbReference type="Ensembl" id="ENSOCUT00000061224.1">
    <property type="protein sequence ID" value="ENSOCUP00000031459.1"/>
    <property type="gene ID" value="ENSOCUG00000036652.1"/>
</dbReference>